<dbReference type="AlphaFoldDB" id="A0A9N9RBS0"/>
<gene>
    <name evidence="1" type="ORF">DIATSA_LOCUS10881</name>
</gene>
<evidence type="ECO:0000313" key="2">
    <source>
        <dbReference type="Proteomes" id="UP001153714"/>
    </source>
</evidence>
<name>A0A9N9RBS0_9NEOP</name>
<sequence length="147" mass="17254">MLQEVVEDYATYLKLDVCNGFQIVQDVIDNMLTRLEELTSVLQIIRVKNSDCNLTVTEDVRKYRNEINVLSKKIATVNDVVLRLHSNVEILEKRVEKAEFDFGIHNDNKLKNLFKPFLKRKEPLIAKNTLEMPERLQFETVLDNFKN</sequence>
<proteinExistence type="predicted"/>
<reference evidence="1" key="2">
    <citation type="submission" date="2022-10" db="EMBL/GenBank/DDBJ databases">
        <authorList>
            <consortium name="ENA_rothamsted_submissions"/>
            <consortium name="culmorum"/>
            <person name="King R."/>
        </authorList>
    </citation>
    <scope>NUCLEOTIDE SEQUENCE</scope>
</reference>
<evidence type="ECO:0000313" key="1">
    <source>
        <dbReference type="EMBL" id="CAG9793441.1"/>
    </source>
</evidence>
<dbReference type="EMBL" id="OU893336">
    <property type="protein sequence ID" value="CAG9793441.1"/>
    <property type="molecule type" value="Genomic_DNA"/>
</dbReference>
<accession>A0A9N9RBS0</accession>
<organism evidence="1 2">
    <name type="scientific">Diatraea saccharalis</name>
    <name type="common">sugarcane borer</name>
    <dbReference type="NCBI Taxonomy" id="40085"/>
    <lineage>
        <taxon>Eukaryota</taxon>
        <taxon>Metazoa</taxon>
        <taxon>Ecdysozoa</taxon>
        <taxon>Arthropoda</taxon>
        <taxon>Hexapoda</taxon>
        <taxon>Insecta</taxon>
        <taxon>Pterygota</taxon>
        <taxon>Neoptera</taxon>
        <taxon>Endopterygota</taxon>
        <taxon>Lepidoptera</taxon>
        <taxon>Glossata</taxon>
        <taxon>Ditrysia</taxon>
        <taxon>Pyraloidea</taxon>
        <taxon>Crambidae</taxon>
        <taxon>Crambinae</taxon>
        <taxon>Diatraea</taxon>
    </lineage>
</organism>
<reference evidence="1" key="1">
    <citation type="submission" date="2021-12" db="EMBL/GenBank/DDBJ databases">
        <authorList>
            <person name="King R."/>
        </authorList>
    </citation>
    <scope>NUCLEOTIDE SEQUENCE</scope>
</reference>
<dbReference type="Proteomes" id="UP001153714">
    <property type="component" value="Chromosome 5"/>
</dbReference>
<keyword evidence="2" id="KW-1185">Reference proteome</keyword>
<dbReference type="OrthoDB" id="2372305at2759"/>
<protein>
    <submittedName>
        <fullName evidence="1">Uncharacterized protein</fullName>
    </submittedName>
</protein>